<dbReference type="EMBL" id="CP093350">
    <property type="protein sequence ID" value="WOH11921.1"/>
    <property type="molecule type" value="Genomic_DNA"/>
</dbReference>
<reference evidence="1" key="1">
    <citation type="journal article" date="2016" name="Nat. Genet.">
        <title>A high-quality carrot genome assembly provides new insights into carotenoid accumulation and asterid genome evolution.</title>
        <authorList>
            <person name="Iorizzo M."/>
            <person name="Ellison S."/>
            <person name="Senalik D."/>
            <person name="Zeng P."/>
            <person name="Satapoomin P."/>
            <person name="Huang J."/>
            <person name="Bowman M."/>
            <person name="Iovene M."/>
            <person name="Sanseverino W."/>
            <person name="Cavagnaro P."/>
            <person name="Yildiz M."/>
            <person name="Macko-Podgorni A."/>
            <person name="Moranska E."/>
            <person name="Grzebelus E."/>
            <person name="Grzebelus D."/>
            <person name="Ashrafi H."/>
            <person name="Zheng Z."/>
            <person name="Cheng S."/>
            <person name="Spooner D."/>
            <person name="Van Deynze A."/>
            <person name="Simon P."/>
        </authorList>
    </citation>
    <scope>NUCLEOTIDE SEQUENCE</scope>
    <source>
        <tissue evidence="1">Leaf</tissue>
    </source>
</reference>
<dbReference type="Proteomes" id="UP000077755">
    <property type="component" value="Chromosome 8"/>
</dbReference>
<evidence type="ECO:0000313" key="1">
    <source>
        <dbReference type="EMBL" id="WOH11921.1"/>
    </source>
</evidence>
<protein>
    <submittedName>
        <fullName evidence="1">Uncharacterized protein</fullName>
    </submittedName>
</protein>
<dbReference type="AlphaFoldDB" id="A0AAF0XPK2"/>
<organism evidence="1 2">
    <name type="scientific">Daucus carota subsp. sativus</name>
    <name type="common">Carrot</name>
    <dbReference type="NCBI Taxonomy" id="79200"/>
    <lineage>
        <taxon>Eukaryota</taxon>
        <taxon>Viridiplantae</taxon>
        <taxon>Streptophyta</taxon>
        <taxon>Embryophyta</taxon>
        <taxon>Tracheophyta</taxon>
        <taxon>Spermatophyta</taxon>
        <taxon>Magnoliopsida</taxon>
        <taxon>eudicotyledons</taxon>
        <taxon>Gunneridae</taxon>
        <taxon>Pentapetalae</taxon>
        <taxon>asterids</taxon>
        <taxon>campanulids</taxon>
        <taxon>Apiales</taxon>
        <taxon>Apiaceae</taxon>
        <taxon>Apioideae</taxon>
        <taxon>Scandiceae</taxon>
        <taxon>Daucinae</taxon>
        <taxon>Daucus</taxon>
        <taxon>Daucus sect. Daucus</taxon>
    </lineage>
</organism>
<gene>
    <name evidence="1" type="ORF">DCAR_0831417</name>
</gene>
<sequence>MHCLGFALNPYFYDVNYLQSPAPGGEPRRAPNCDLEVVQGVLKAFDKIGEDGEERRILRQQLAKFQGKEGMFGTLAAKVDAVTMSPVSWWSTYGAEAPQLSEIAI</sequence>
<evidence type="ECO:0000313" key="2">
    <source>
        <dbReference type="Proteomes" id="UP000077755"/>
    </source>
</evidence>
<keyword evidence="2" id="KW-1185">Reference proteome</keyword>
<proteinExistence type="predicted"/>
<reference evidence="1" key="2">
    <citation type="submission" date="2022-03" db="EMBL/GenBank/DDBJ databases">
        <title>Draft title - Genomic analysis of global carrot germplasm unveils the trajectory of domestication and the origin of high carotenoid orange carrot.</title>
        <authorList>
            <person name="Iorizzo M."/>
            <person name="Ellison S."/>
            <person name="Senalik D."/>
            <person name="Macko-Podgorni A."/>
            <person name="Grzebelus D."/>
            <person name="Bostan H."/>
            <person name="Rolling W."/>
            <person name="Curaba J."/>
            <person name="Simon P."/>
        </authorList>
    </citation>
    <scope>NUCLEOTIDE SEQUENCE</scope>
    <source>
        <tissue evidence="1">Leaf</tissue>
    </source>
</reference>
<name>A0AAF0XPK2_DAUCS</name>
<accession>A0AAF0XPK2</accession>